<keyword evidence="2" id="KW-1185">Reference proteome</keyword>
<sequence length="136" mass="15696">MHRTKDQQIKHVVDGLALGVLANGVRAVTSSKMSLESGFNYAWRRWAHASEFPSIKGHNPGNLFWIGMGKSERRRGARVAWASERWAQPYLTLDGWDVEETLELHADEVETEDWIELGRLFIERFKEDEIIWAETA</sequence>
<dbReference type="Proteomes" id="UP001244427">
    <property type="component" value="Unassembled WGS sequence"/>
</dbReference>
<gene>
    <name evidence="1" type="ORF">QFZ53_002744</name>
</gene>
<protein>
    <submittedName>
        <fullName evidence="1">Uncharacterized protein</fullName>
    </submittedName>
</protein>
<organism evidence="1 2">
    <name type="scientific">Microbacterium natoriense</name>
    <dbReference type="NCBI Taxonomy" id="284570"/>
    <lineage>
        <taxon>Bacteria</taxon>
        <taxon>Bacillati</taxon>
        <taxon>Actinomycetota</taxon>
        <taxon>Actinomycetes</taxon>
        <taxon>Micrococcales</taxon>
        <taxon>Microbacteriaceae</taxon>
        <taxon>Microbacterium</taxon>
    </lineage>
</organism>
<name>A0AAW8EZ86_9MICO</name>
<accession>A0AAW8EZ86</accession>
<dbReference type="RefSeq" id="WP_307297336.1">
    <property type="nucleotide sequence ID" value="NZ_JAUSXV010000001.1"/>
</dbReference>
<dbReference type="AlphaFoldDB" id="A0AAW8EZ86"/>
<evidence type="ECO:0000313" key="1">
    <source>
        <dbReference type="EMBL" id="MDQ0648548.1"/>
    </source>
</evidence>
<dbReference type="EMBL" id="JAUSXV010000001">
    <property type="protein sequence ID" value="MDQ0648548.1"/>
    <property type="molecule type" value="Genomic_DNA"/>
</dbReference>
<evidence type="ECO:0000313" key="2">
    <source>
        <dbReference type="Proteomes" id="UP001244427"/>
    </source>
</evidence>
<reference evidence="1 2" key="1">
    <citation type="submission" date="2023-07" db="EMBL/GenBank/DDBJ databases">
        <title>Comparative genomics of wheat-associated soil bacteria to identify genetic determinants of phenazine resistance.</title>
        <authorList>
            <person name="Mouncey N."/>
        </authorList>
    </citation>
    <scope>NUCLEOTIDE SEQUENCE [LARGE SCALE GENOMIC DNA]</scope>
    <source>
        <strain evidence="1 2">W4I9-1</strain>
    </source>
</reference>
<proteinExistence type="predicted"/>
<comment type="caution">
    <text evidence="1">The sequence shown here is derived from an EMBL/GenBank/DDBJ whole genome shotgun (WGS) entry which is preliminary data.</text>
</comment>